<evidence type="ECO:0000313" key="3">
    <source>
        <dbReference type="Proteomes" id="UP001148018"/>
    </source>
</evidence>
<organism evidence="2 3">
    <name type="scientific">Muraenolepis orangiensis</name>
    <name type="common">Patagonian moray cod</name>
    <dbReference type="NCBI Taxonomy" id="630683"/>
    <lineage>
        <taxon>Eukaryota</taxon>
        <taxon>Metazoa</taxon>
        <taxon>Chordata</taxon>
        <taxon>Craniata</taxon>
        <taxon>Vertebrata</taxon>
        <taxon>Euteleostomi</taxon>
        <taxon>Actinopterygii</taxon>
        <taxon>Neopterygii</taxon>
        <taxon>Teleostei</taxon>
        <taxon>Neoteleostei</taxon>
        <taxon>Acanthomorphata</taxon>
        <taxon>Zeiogadaria</taxon>
        <taxon>Gadariae</taxon>
        <taxon>Gadiformes</taxon>
        <taxon>Muraenolepidoidei</taxon>
        <taxon>Muraenolepididae</taxon>
        <taxon>Muraenolepis</taxon>
    </lineage>
</organism>
<dbReference type="Proteomes" id="UP001148018">
    <property type="component" value="Unassembled WGS sequence"/>
</dbReference>
<evidence type="ECO:0000313" key="2">
    <source>
        <dbReference type="EMBL" id="KAJ3587687.1"/>
    </source>
</evidence>
<name>A0A9Q0DJC9_9TELE</name>
<protein>
    <submittedName>
        <fullName evidence="2">Uncharacterized protein</fullName>
    </submittedName>
</protein>
<dbReference type="AlphaFoldDB" id="A0A9Q0DJC9"/>
<gene>
    <name evidence="2" type="ORF">NHX12_011284</name>
</gene>
<dbReference type="EMBL" id="JANIIK010000116">
    <property type="protein sequence ID" value="KAJ3587687.1"/>
    <property type="molecule type" value="Genomic_DNA"/>
</dbReference>
<sequence>MGLVLVGELGLVLVGELGLVLVGELGLVLVGELCLVLVEELVRSGGGMCLGTDEEMSGGEDAAGSSLPKGSPLTESVGELGVDGEGVDGGGWDRPCLRDQPCLREVQVRSRFRVRVQGPGPGSWSRVLVQGPGSGSQSRVPVLVAMELTCTLCLTGPLLCLGAAEDLLGVPGLQLSARRRGESYECVGVLIPVVSVAGQGAGEADRQSDVLA</sequence>
<feature type="region of interest" description="Disordered" evidence="1">
    <location>
        <begin position="52"/>
        <end position="71"/>
    </location>
</feature>
<accession>A0A9Q0DJC9</accession>
<evidence type="ECO:0000256" key="1">
    <source>
        <dbReference type="SAM" id="MobiDB-lite"/>
    </source>
</evidence>
<feature type="non-terminal residue" evidence="2">
    <location>
        <position position="212"/>
    </location>
</feature>
<comment type="caution">
    <text evidence="2">The sequence shown here is derived from an EMBL/GenBank/DDBJ whole genome shotgun (WGS) entry which is preliminary data.</text>
</comment>
<keyword evidence="3" id="KW-1185">Reference proteome</keyword>
<proteinExistence type="predicted"/>
<reference evidence="2" key="1">
    <citation type="submission" date="2022-07" db="EMBL/GenBank/DDBJ databases">
        <title>Chromosome-level genome of Muraenolepis orangiensis.</title>
        <authorList>
            <person name="Kim J."/>
        </authorList>
    </citation>
    <scope>NUCLEOTIDE SEQUENCE</scope>
    <source>
        <strain evidence="2">KU_S4_2022</strain>
        <tissue evidence="2">Muscle</tissue>
    </source>
</reference>